<reference evidence="2" key="1">
    <citation type="submission" date="2022-11" db="UniProtKB">
        <authorList>
            <consortium name="WormBaseParasite"/>
        </authorList>
    </citation>
    <scope>IDENTIFICATION</scope>
</reference>
<evidence type="ECO:0000313" key="2">
    <source>
        <dbReference type="WBParaSite" id="scf7180000422152.g8445"/>
    </source>
</evidence>
<proteinExistence type="predicted"/>
<organism evidence="1 2">
    <name type="scientific">Meloidogyne floridensis</name>
    <dbReference type="NCBI Taxonomy" id="298350"/>
    <lineage>
        <taxon>Eukaryota</taxon>
        <taxon>Metazoa</taxon>
        <taxon>Ecdysozoa</taxon>
        <taxon>Nematoda</taxon>
        <taxon>Chromadorea</taxon>
        <taxon>Rhabditida</taxon>
        <taxon>Tylenchina</taxon>
        <taxon>Tylenchomorpha</taxon>
        <taxon>Tylenchoidea</taxon>
        <taxon>Meloidogynidae</taxon>
        <taxon>Meloidogyninae</taxon>
        <taxon>Meloidogyne</taxon>
    </lineage>
</organism>
<dbReference type="GO" id="GO:0005615">
    <property type="term" value="C:extracellular space"/>
    <property type="evidence" value="ECO:0007669"/>
    <property type="project" value="TreeGrafter"/>
</dbReference>
<name>A0A915NWA6_9BILA</name>
<dbReference type="WBParaSite" id="scf7180000422152.g8445">
    <property type="protein sequence ID" value="scf7180000422152.g8445"/>
    <property type="gene ID" value="scf7180000422152.g8445"/>
</dbReference>
<dbReference type="PANTHER" id="PTHR39075">
    <property type="entry name" value="FI19908P1"/>
    <property type="match status" value="1"/>
</dbReference>
<dbReference type="Proteomes" id="UP000887560">
    <property type="component" value="Unplaced"/>
</dbReference>
<protein>
    <submittedName>
        <fullName evidence="2">Uncharacterized protein</fullName>
    </submittedName>
</protein>
<evidence type="ECO:0000313" key="1">
    <source>
        <dbReference type="Proteomes" id="UP000887560"/>
    </source>
</evidence>
<dbReference type="AlphaFoldDB" id="A0A915NWA6"/>
<dbReference type="PANTHER" id="PTHR39075:SF1">
    <property type="entry name" value="FI19908P1"/>
    <property type="match status" value="1"/>
</dbReference>
<keyword evidence="1" id="KW-1185">Reference proteome</keyword>
<accession>A0A915NWA6</accession>
<sequence>MLNTSSTTTANASLPTMQGPTEKLKYPLVCVTPFGTISITMAHNVNIEISLDRSIHPGNDSNLETPTKSGIGLPKPNTDTNWIRSNLSNHPKVPADFMVGNIGMPLINDNGLVNTQEGSVVNLAKMAILGTQGVLFSMSHLKDAFLVSAAAARGTSALSMDRIQFPSLRYDYTLRQFYVDSQVFGSYNDSAEYLPKVYACDDIVHRARYEEKSGMLFSVSFLIRQKLDGDVEVFCRPRQIVCSPSQSTIHLRGSNVEMEVQSDEKAYVKCGAKRVHVSRSGMVVSDGNCTTSMDHIGFVSLK</sequence>